<reference evidence="2 3" key="1">
    <citation type="journal article" date="2012" name="J. Bacteriol.">
        <title>Genome sequence of deep-sea manganese-oxidizing bacterium Marinobacter manganoxydans MnI7-9.</title>
        <authorList>
            <person name="Wang H."/>
            <person name="Li H."/>
            <person name="Shao Z."/>
            <person name="Liao S."/>
            <person name="Johnstone L."/>
            <person name="Rensing C."/>
            <person name="Wang G."/>
        </authorList>
    </citation>
    <scope>NUCLEOTIDE SEQUENCE [LARGE SCALE GENOMIC DNA]</scope>
    <source>
        <strain evidence="2 3">MnI7-9</strain>
    </source>
</reference>
<sequence>MYVSVIIPTYNRLEDLIQTIPQIASILDDQSELIIYDQSDSYRPETLDGKLKGLLGNQNYTYIHSETPSVTLAWNTAATLAKGEVLLFLDDDIDLISNIIEDHRKYYRAQNNIVGVAGSYYAGSVNRPWVPSSKHGIATTCAGVNISIRTETFLKTGAASDYIKPFAGFDWEFAEFVTKNYGKLAVGNDLFVMHRAPASGGCGNQAERGIDWYYGCYFNHFLWMFSRRGLFKFSRLPRHVYWLMRYCIPPKHILMTTDFFRQSILEAFVAARKKHHRNARQRRAEKSRSTEYNVCSEVRRRSS</sequence>
<dbReference type="CDD" id="cd00761">
    <property type="entry name" value="Glyco_tranf_GTA_type"/>
    <property type="match status" value="1"/>
</dbReference>
<protein>
    <recommendedName>
        <fullName evidence="1">Glycosyltransferase 2-like domain-containing protein</fullName>
    </recommendedName>
</protein>
<organism evidence="2 3">
    <name type="scientific">Marinobacter manganoxydans MnI7-9</name>
    <dbReference type="NCBI Taxonomy" id="1094979"/>
    <lineage>
        <taxon>Bacteria</taxon>
        <taxon>Pseudomonadati</taxon>
        <taxon>Pseudomonadota</taxon>
        <taxon>Gammaproteobacteria</taxon>
        <taxon>Pseudomonadales</taxon>
        <taxon>Marinobacteraceae</taxon>
        <taxon>Marinobacter</taxon>
    </lineage>
</organism>
<evidence type="ECO:0000313" key="2">
    <source>
        <dbReference type="EMBL" id="EHJ05136.1"/>
    </source>
</evidence>
<dbReference type="EMBL" id="AGTR01000027">
    <property type="protein sequence ID" value="EHJ05136.1"/>
    <property type="molecule type" value="Genomic_DNA"/>
</dbReference>
<dbReference type="RefSeq" id="WP_008171891.1">
    <property type="nucleotide sequence ID" value="NZ_AGTR01000027.1"/>
</dbReference>
<dbReference type="InterPro" id="IPR029044">
    <property type="entry name" value="Nucleotide-diphossugar_trans"/>
</dbReference>
<evidence type="ECO:0000259" key="1">
    <source>
        <dbReference type="Pfam" id="PF00535"/>
    </source>
</evidence>
<dbReference type="PATRIC" id="fig|1094979.3.peg.1435"/>
<dbReference type="GO" id="GO:0016758">
    <property type="term" value="F:hexosyltransferase activity"/>
    <property type="evidence" value="ECO:0007669"/>
    <property type="project" value="UniProtKB-ARBA"/>
</dbReference>
<dbReference type="Pfam" id="PF00535">
    <property type="entry name" value="Glycos_transf_2"/>
    <property type="match status" value="1"/>
</dbReference>
<proteinExistence type="predicted"/>
<name>G6YRK5_9GAMM</name>
<gene>
    <name evidence="2" type="ORF">KYE_07412</name>
</gene>
<dbReference type="AlphaFoldDB" id="G6YRK5"/>
<keyword evidence="3" id="KW-1185">Reference proteome</keyword>
<dbReference type="Gene3D" id="3.90.550.10">
    <property type="entry name" value="Spore Coat Polysaccharide Biosynthesis Protein SpsA, Chain A"/>
    <property type="match status" value="1"/>
</dbReference>
<dbReference type="Proteomes" id="UP000003208">
    <property type="component" value="Unassembled WGS sequence"/>
</dbReference>
<dbReference type="InterPro" id="IPR001173">
    <property type="entry name" value="Glyco_trans_2-like"/>
</dbReference>
<accession>G6YRK5</accession>
<feature type="domain" description="Glycosyltransferase 2-like" evidence="1">
    <location>
        <begin position="4"/>
        <end position="169"/>
    </location>
</feature>
<dbReference type="PANTHER" id="PTHR22916">
    <property type="entry name" value="GLYCOSYLTRANSFERASE"/>
    <property type="match status" value="1"/>
</dbReference>
<evidence type="ECO:0000313" key="3">
    <source>
        <dbReference type="Proteomes" id="UP000003208"/>
    </source>
</evidence>
<dbReference type="SUPFAM" id="SSF53448">
    <property type="entry name" value="Nucleotide-diphospho-sugar transferases"/>
    <property type="match status" value="1"/>
</dbReference>